<reference evidence="1 2" key="1">
    <citation type="submission" date="2021-04" db="EMBL/GenBank/DDBJ databases">
        <title>Nocardia tengchongensis.</title>
        <authorList>
            <person name="Zhuang k."/>
            <person name="Ran Y."/>
            <person name="Li W."/>
        </authorList>
    </citation>
    <scope>NUCLEOTIDE SEQUENCE [LARGE SCALE GENOMIC DNA]</scope>
    <source>
        <strain evidence="1 2">CFH S0057</strain>
    </source>
</reference>
<dbReference type="PANTHER" id="PTHR34853:SF1">
    <property type="entry name" value="LIPASE 5"/>
    <property type="match status" value="1"/>
</dbReference>
<gene>
    <name evidence="1" type="ORF">KHQ06_19785</name>
</gene>
<dbReference type="InterPro" id="IPR029058">
    <property type="entry name" value="AB_hydrolase_fold"/>
</dbReference>
<dbReference type="Gene3D" id="3.40.50.1820">
    <property type="entry name" value="alpha/beta hydrolase"/>
    <property type="match status" value="1"/>
</dbReference>
<dbReference type="EMBL" id="CP074371">
    <property type="protein sequence ID" value="QVI18774.1"/>
    <property type="molecule type" value="Genomic_DNA"/>
</dbReference>
<name>A0ABX8CIK8_9NOCA</name>
<accession>A0ABX8CIK8</accession>
<dbReference type="InterPro" id="IPR005152">
    <property type="entry name" value="Lipase_secreted"/>
</dbReference>
<evidence type="ECO:0000313" key="1">
    <source>
        <dbReference type="EMBL" id="QVI18774.1"/>
    </source>
</evidence>
<keyword evidence="2" id="KW-1185">Reference proteome</keyword>
<organism evidence="1 2">
    <name type="scientific">Nocardia tengchongensis</name>
    <dbReference type="NCBI Taxonomy" id="2055889"/>
    <lineage>
        <taxon>Bacteria</taxon>
        <taxon>Bacillati</taxon>
        <taxon>Actinomycetota</taxon>
        <taxon>Actinomycetes</taxon>
        <taxon>Mycobacteriales</taxon>
        <taxon>Nocardiaceae</taxon>
        <taxon>Nocardia</taxon>
    </lineage>
</organism>
<dbReference type="SUPFAM" id="SSF53474">
    <property type="entry name" value="alpha/beta-Hydrolases"/>
    <property type="match status" value="1"/>
</dbReference>
<dbReference type="PANTHER" id="PTHR34853">
    <property type="match status" value="1"/>
</dbReference>
<sequence length="266" mass="27633">MDLPFLLGPLMFGWALVIPDYEGPQSRFLDGVMSGRALLDGIRAARRFPSTGLANSPTGVWGYSGGAFAALWAGQLHAQYAPELPLTGIAAGGIPADIPAIANAADGGPKAALALLITAALIRNEPRANIEGLLNKRSTAMLADVTNRCGTGLLSTYAGTHIRDYSVAADLFAHPTILAAAHRQELGSITPDVPLYLYHSNADEMIPSAGVHALINRYCSIGSTLTQRFSSIPGHTGAATVEALGALRYLGDRFAGPPTPGCAATS</sequence>
<evidence type="ECO:0008006" key="3">
    <source>
        <dbReference type="Google" id="ProtNLM"/>
    </source>
</evidence>
<evidence type="ECO:0000313" key="2">
    <source>
        <dbReference type="Proteomes" id="UP000683310"/>
    </source>
</evidence>
<dbReference type="Pfam" id="PF03583">
    <property type="entry name" value="LIP"/>
    <property type="match status" value="1"/>
</dbReference>
<dbReference type="Gene3D" id="1.10.260.130">
    <property type="match status" value="1"/>
</dbReference>
<protein>
    <recommendedName>
        <fullName evidence="3">Secretory lipase</fullName>
    </recommendedName>
</protein>
<dbReference type="Proteomes" id="UP000683310">
    <property type="component" value="Chromosome"/>
</dbReference>
<proteinExistence type="predicted"/>